<keyword evidence="2" id="KW-1133">Transmembrane helix</keyword>
<sequence>MSDALPSLQNGEFLSPADRQEQMYNMIAFWLGGAIYGIYLVLFIAALFITNRKRGERNTVSRTFYVSMYIMFIVATAYSVINIYRFVQAYANREALVQPIYYFRNSPAWPNYCYIILVTSLVLFADALVIYRCFIIWECSYYIVAVPTLLLAASIGINAVVVMWFAKPTLMTFKQIMPFVNMIYPINLAQNILTTGLIAYKIWKQHVISRDSGLYSAANWNMLTVMRIMIESASIYTIQQIVLCVLSFLHHPAQVIIHATLIPSIGIVFALIAVRTHMVVSSADDWPFRSSFMIPGWSYDPEEDGARRRPSSDTPPITPSSANTKFGDLPFLRKDDDLDRDISFMEMLKEDSKHEEDRSTSRSSV</sequence>
<feature type="transmembrane region" description="Helical" evidence="2">
    <location>
        <begin position="63"/>
        <end position="84"/>
    </location>
</feature>
<feature type="transmembrane region" description="Helical" evidence="2">
    <location>
        <begin position="109"/>
        <end position="129"/>
    </location>
</feature>
<feature type="region of interest" description="Disordered" evidence="1">
    <location>
        <begin position="302"/>
        <end position="334"/>
    </location>
</feature>
<feature type="transmembrane region" description="Helical" evidence="2">
    <location>
        <begin position="255"/>
        <end position="274"/>
    </location>
</feature>
<feature type="transmembrane region" description="Helical" evidence="2">
    <location>
        <begin position="182"/>
        <end position="203"/>
    </location>
</feature>
<comment type="caution">
    <text evidence="3">The sequence shown here is derived from an EMBL/GenBank/DDBJ whole genome shotgun (WGS) entry which is preliminary data.</text>
</comment>
<keyword evidence="2" id="KW-0812">Transmembrane</keyword>
<feature type="compositionally biased region" description="Low complexity" evidence="1">
    <location>
        <begin position="312"/>
        <end position="321"/>
    </location>
</feature>
<reference evidence="3 4" key="1">
    <citation type="journal article" date="2019" name="Nat. Ecol. Evol.">
        <title>Megaphylogeny resolves global patterns of mushroom evolution.</title>
        <authorList>
            <person name="Varga T."/>
            <person name="Krizsan K."/>
            <person name="Foldi C."/>
            <person name="Dima B."/>
            <person name="Sanchez-Garcia M."/>
            <person name="Sanchez-Ramirez S."/>
            <person name="Szollosi G.J."/>
            <person name="Szarkandi J.G."/>
            <person name="Papp V."/>
            <person name="Albert L."/>
            <person name="Andreopoulos W."/>
            <person name="Angelini C."/>
            <person name="Antonin V."/>
            <person name="Barry K.W."/>
            <person name="Bougher N.L."/>
            <person name="Buchanan P."/>
            <person name="Buyck B."/>
            <person name="Bense V."/>
            <person name="Catcheside P."/>
            <person name="Chovatia M."/>
            <person name="Cooper J."/>
            <person name="Damon W."/>
            <person name="Desjardin D."/>
            <person name="Finy P."/>
            <person name="Geml J."/>
            <person name="Haridas S."/>
            <person name="Hughes K."/>
            <person name="Justo A."/>
            <person name="Karasinski D."/>
            <person name="Kautmanova I."/>
            <person name="Kiss B."/>
            <person name="Kocsube S."/>
            <person name="Kotiranta H."/>
            <person name="LaButti K.M."/>
            <person name="Lechner B.E."/>
            <person name="Liimatainen K."/>
            <person name="Lipzen A."/>
            <person name="Lukacs Z."/>
            <person name="Mihaltcheva S."/>
            <person name="Morgado L.N."/>
            <person name="Niskanen T."/>
            <person name="Noordeloos M.E."/>
            <person name="Ohm R.A."/>
            <person name="Ortiz-Santana B."/>
            <person name="Ovrebo C."/>
            <person name="Racz N."/>
            <person name="Riley R."/>
            <person name="Savchenko A."/>
            <person name="Shiryaev A."/>
            <person name="Soop K."/>
            <person name="Spirin V."/>
            <person name="Szebenyi C."/>
            <person name="Tomsovsky M."/>
            <person name="Tulloss R.E."/>
            <person name="Uehling J."/>
            <person name="Grigoriev I.V."/>
            <person name="Vagvolgyi C."/>
            <person name="Papp T."/>
            <person name="Martin F.M."/>
            <person name="Miettinen O."/>
            <person name="Hibbett D.S."/>
            <person name="Nagy L.G."/>
        </authorList>
    </citation>
    <scope>NUCLEOTIDE SEQUENCE [LARGE SCALE GENOMIC DNA]</scope>
    <source>
        <strain evidence="3 4">FP101781</strain>
    </source>
</reference>
<evidence type="ECO:0000313" key="4">
    <source>
        <dbReference type="Proteomes" id="UP000298030"/>
    </source>
</evidence>
<feature type="transmembrane region" description="Helical" evidence="2">
    <location>
        <begin position="27"/>
        <end position="51"/>
    </location>
</feature>
<feature type="transmembrane region" description="Helical" evidence="2">
    <location>
        <begin position="141"/>
        <end position="166"/>
    </location>
</feature>
<protein>
    <submittedName>
        <fullName evidence="3">Uncharacterized protein</fullName>
    </submittedName>
</protein>
<evidence type="ECO:0000256" key="1">
    <source>
        <dbReference type="SAM" id="MobiDB-lite"/>
    </source>
</evidence>
<dbReference type="OrthoDB" id="3346544at2759"/>
<evidence type="ECO:0000313" key="3">
    <source>
        <dbReference type="EMBL" id="TEB23663.1"/>
    </source>
</evidence>
<dbReference type="AlphaFoldDB" id="A0A4Y7SP43"/>
<evidence type="ECO:0000256" key="2">
    <source>
        <dbReference type="SAM" id="Phobius"/>
    </source>
</evidence>
<accession>A0A4Y7SP43</accession>
<dbReference type="Proteomes" id="UP000298030">
    <property type="component" value="Unassembled WGS sequence"/>
</dbReference>
<dbReference type="EMBL" id="QPFP01000075">
    <property type="protein sequence ID" value="TEB23663.1"/>
    <property type="molecule type" value="Genomic_DNA"/>
</dbReference>
<proteinExistence type="predicted"/>
<keyword evidence="4" id="KW-1185">Reference proteome</keyword>
<name>A0A4Y7SP43_COPMI</name>
<gene>
    <name evidence="3" type="ORF">FA13DRAFT_1739846</name>
</gene>
<organism evidence="3 4">
    <name type="scientific">Coprinellus micaceus</name>
    <name type="common">Glistening ink-cap mushroom</name>
    <name type="synonym">Coprinus micaceus</name>
    <dbReference type="NCBI Taxonomy" id="71717"/>
    <lineage>
        <taxon>Eukaryota</taxon>
        <taxon>Fungi</taxon>
        <taxon>Dikarya</taxon>
        <taxon>Basidiomycota</taxon>
        <taxon>Agaricomycotina</taxon>
        <taxon>Agaricomycetes</taxon>
        <taxon>Agaricomycetidae</taxon>
        <taxon>Agaricales</taxon>
        <taxon>Agaricineae</taxon>
        <taxon>Psathyrellaceae</taxon>
        <taxon>Coprinellus</taxon>
    </lineage>
</organism>
<feature type="transmembrane region" description="Helical" evidence="2">
    <location>
        <begin position="224"/>
        <end position="249"/>
    </location>
</feature>
<keyword evidence="2" id="KW-0472">Membrane</keyword>